<dbReference type="CDD" id="cd00430">
    <property type="entry name" value="PLPDE_III_AR"/>
    <property type="match status" value="1"/>
</dbReference>
<proteinExistence type="inferred from homology"/>
<sequence length="659" mass="71224">MSVISIRGLWPLLNDRLLVEERRLPVKPLIEVDLDAIRENYRTFRDTLGVAVIPVVKAEAYGHGALAVAQAVVGAGAPMIGVADAREAIALRDAGIEVPILAWLHSPMQDWDATFAADLELGISSFDMLARVGERARNRVSSQKTGPLRIHLKLDTGLGRNGAREVDWLALFAQARDLERTGQLKVVGIMSHISGASETDDLAQIARFERGLTLAEQVGLQPELVHLCATGAALKYPQARYDAVRIGIGIYGLSPFDAGEDPGIPLRPALSLRAPLAHGFTSEEEHSHSWRIDIGSADGLPPLEIAGLEALPPLVDNFGDRWQIELIEENHSIVEPYGDLTEPSPDGRGDRRILTAIGPQTTADDWAAAAETINYEITTRLSGRIDRAYLAPERLRAADTMAAGSDRRVAPLRKAVIDLDKLRVGLQEQYAPVDLSADAYGHGAAELLPLVLEEGLEVVARTYADVARLRELGAKHVQLYANAPEATRTFYGLSGDTRHAALALRSELIHVKRVAPGQAVSYGYRWRAAEHTTLGLVPIGYADAIPRVAFERAYVSVGGATAPIVGRVAMDQVVIDLGDNDCWPGMPVHIWGSATGDVSLHDWASWTDLTPAALCATLGQRVNRVYVTREPYESAGFGLPAVRVISSDGMMSSDQGDSA</sequence>
<dbReference type="UniPathway" id="UPA00042">
    <property type="reaction ID" value="UER00497"/>
</dbReference>
<dbReference type="SUPFAM" id="SSF51419">
    <property type="entry name" value="PLP-binding barrel"/>
    <property type="match status" value="1"/>
</dbReference>
<dbReference type="Proteomes" id="UP000433493">
    <property type="component" value="Unassembled WGS sequence"/>
</dbReference>
<comment type="caution">
    <text evidence="7">The sequence shown here is derived from an EMBL/GenBank/DDBJ whole genome shotgun (WGS) entry which is preliminary data.</text>
</comment>
<evidence type="ECO:0000256" key="1">
    <source>
        <dbReference type="ARBA" id="ARBA00001933"/>
    </source>
</evidence>
<dbReference type="EMBL" id="WBKB01000008">
    <property type="protein sequence ID" value="KAB1641673.1"/>
    <property type="molecule type" value="Genomic_DNA"/>
</dbReference>
<dbReference type="GO" id="GO:0030170">
    <property type="term" value="F:pyridoxal phosphate binding"/>
    <property type="evidence" value="ECO:0007669"/>
    <property type="project" value="UniProtKB-UniRule"/>
</dbReference>
<dbReference type="PANTHER" id="PTHR30511:SF0">
    <property type="entry name" value="ALANINE RACEMASE, CATABOLIC-RELATED"/>
    <property type="match status" value="1"/>
</dbReference>
<keyword evidence="2 4" id="KW-0663">Pyridoxal phosphate</keyword>
<dbReference type="GO" id="GO:0008784">
    <property type="term" value="F:alanine racemase activity"/>
    <property type="evidence" value="ECO:0007669"/>
    <property type="project" value="UniProtKB-UniRule"/>
</dbReference>
<keyword evidence="8" id="KW-1185">Reference proteome</keyword>
<dbReference type="AlphaFoldDB" id="A0A7J5BA61"/>
<dbReference type="Pfam" id="PF00842">
    <property type="entry name" value="Ala_racemase_C"/>
    <property type="match status" value="1"/>
</dbReference>
<feature type="active site" description="Proton acceptor; specific for D-alanine" evidence="4">
    <location>
        <position position="57"/>
    </location>
</feature>
<dbReference type="EC" id="5.1.1.1" evidence="4"/>
<evidence type="ECO:0000313" key="7">
    <source>
        <dbReference type="EMBL" id="KAB1641673.1"/>
    </source>
</evidence>
<dbReference type="Pfam" id="PF01168">
    <property type="entry name" value="Ala_racemase_N"/>
    <property type="match status" value="1"/>
</dbReference>
<evidence type="ECO:0000256" key="3">
    <source>
        <dbReference type="ARBA" id="ARBA00023235"/>
    </source>
</evidence>
<dbReference type="InterPro" id="IPR029066">
    <property type="entry name" value="PLP-binding_barrel"/>
</dbReference>
<dbReference type="GO" id="GO:0009252">
    <property type="term" value="P:peptidoglycan biosynthetic process"/>
    <property type="evidence" value="ECO:0007669"/>
    <property type="project" value="TreeGrafter"/>
</dbReference>
<dbReference type="InterPro" id="IPR020622">
    <property type="entry name" value="Ala_racemase_pyridoxalP-BS"/>
</dbReference>
<evidence type="ECO:0000313" key="8">
    <source>
        <dbReference type="Proteomes" id="UP000433493"/>
    </source>
</evidence>
<dbReference type="Gene3D" id="3.20.20.10">
    <property type="entry name" value="Alanine racemase"/>
    <property type="match status" value="1"/>
</dbReference>
<dbReference type="InterPro" id="IPR001608">
    <property type="entry name" value="Ala_racemase_N"/>
</dbReference>
<feature type="binding site" evidence="4">
    <location>
        <position position="570"/>
    </location>
    <ligand>
        <name>substrate</name>
    </ligand>
</feature>
<dbReference type="PROSITE" id="PS00395">
    <property type="entry name" value="ALANINE_RACEMASE"/>
    <property type="match status" value="1"/>
</dbReference>
<feature type="modified residue" description="N6-(pyridoxal phosphate)lysine" evidence="4 5">
    <location>
        <position position="57"/>
    </location>
</feature>
<dbReference type="HAMAP" id="MF_01201">
    <property type="entry name" value="Ala_racemase"/>
    <property type="match status" value="1"/>
</dbReference>
<gene>
    <name evidence="7" type="ORF">F8O05_12045</name>
</gene>
<dbReference type="PRINTS" id="PR00992">
    <property type="entry name" value="ALARACEMASE"/>
</dbReference>
<keyword evidence="3 4" id="KW-0413">Isomerase</keyword>
<reference evidence="7 8" key="1">
    <citation type="submission" date="2019-09" db="EMBL/GenBank/DDBJ databases">
        <title>Phylogeny of genus Pseudoclavibacter and closely related genus.</title>
        <authorList>
            <person name="Li Y."/>
        </authorList>
    </citation>
    <scope>NUCLEOTIDE SEQUENCE [LARGE SCALE GENOMIC DNA]</scope>
    <source>
        <strain evidence="7 8">KCTC 13959</strain>
    </source>
</reference>
<protein>
    <recommendedName>
        <fullName evidence="4">Alanine racemase</fullName>
        <ecNumber evidence="4">5.1.1.1</ecNumber>
    </recommendedName>
</protein>
<comment type="pathway">
    <text evidence="4">Amino-acid biosynthesis; D-alanine biosynthesis; D-alanine from L-alanine: step 1/1.</text>
</comment>
<accession>A0A7J5BA61</accession>
<comment type="function">
    <text evidence="4">Catalyzes the interconversion of L-alanine and D-alanine. May also act on other amino acids.</text>
</comment>
<feature type="domain" description="Alanine racemase C-terminal" evidence="6">
    <location>
        <begin position="501"/>
        <end position="627"/>
    </location>
</feature>
<dbReference type="OrthoDB" id="9813814at2"/>
<dbReference type="InterPro" id="IPR000821">
    <property type="entry name" value="Ala_racemase"/>
</dbReference>
<evidence type="ECO:0000256" key="4">
    <source>
        <dbReference type="HAMAP-Rule" id="MF_01201"/>
    </source>
</evidence>
<evidence type="ECO:0000256" key="5">
    <source>
        <dbReference type="PIRSR" id="PIRSR600821-50"/>
    </source>
</evidence>
<dbReference type="Gene3D" id="2.40.37.10">
    <property type="entry name" value="Lyase, Ornithine Decarboxylase, Chain A, domain 1"/>
    <property type="match status" value="2"/>
</dbReference>
<name>A0A7J5BA61_9MICO</name>
<comment type="catalytic activity">
    <reaction evidence="4">
        <text>L-alanine = D-alanine</text>
        <dbReference type="Rhea" id="RHEA:20249"/>
        <dbReference type="ChEBI" id="CHEBI:57416"/>
        <dbReference type="ChEBI" id="CHEBI:57972"/>
        <dbReference type="EC" id="5.1.1.1"/>
    </reaction>
</comment>
<evidence type="ECO:0000259" key="6">
    <source>
        <dbReference type="SMART" id="SM01005"/>
    </source>
</evidence>
<dbReference type="GO" id="GO:0005829">
    <property type="term" value="C:cytosol"/>
    <property type="evidence" value="ECO:0007669"/>
    <property type="project" value="TreeGrafter"/>
</dbReference>
<feature type="active site" description="Proton acceptor; specific for L-alanine" evidence="4">
    <location>
        <position position="522"/>
    </location>
</feature>
<comment type="cofactor">
    <cofactor evidence="1 4 5">
        <name>pyridoxal 5'-phosphate</name>
        <dbReference type="ChEBI" id="CHEBI:597326"/>
    </cofactor>
</comment>
<dbReference type="SMART" id="SM01005">
    <property type="entry name" value="Ala_racemase_C"/>
    <property type="match status" value="1"/>
</dbReference>
<dbReference type="GO" id="GO:0030632">
    <property type="term" value="P:D-alanine biosynthetic process"/>
    <property type="evidence" value="ECO:0007669"/>
    <property type="project" value="UniProtKB-UniRule"/>
</dbReference>
<organism evidence="7 8">
    <name type="scientific">Gulosibacter chungangensis</name>
    <dbReference type="NCBI Taxonomy" id="979746"/>
    <lineage>
        <taxon>Bacteria</taxon>
        <taxon>Bacillati</taxon>
        <taxon>Actinomycetota</taxon>
        <taxon>Actinomycetes</taxon>
        <taxon>Micrococcales</taxon>
        <taxon>Microbacteriaceae</taxon>
        <taxon>Gulosibacter</taxon>
    </lineage>
</organism>
<dbReference type="SUPFAM" id="SSF50621">
    <property type="entry name" value="Alanine racemase C-terminal domain-like"/>
    <property type="match status" value="2"/>
</dbReference>
<dbReference type="InterPro" id="IPR011079">
    <property type="entry name" value="Ala_racemase_C"/>
</dbReference>
<dbReference type="InterPro" id="IPR009006">
    <property type="entry name" value="Ala_racemase/Decarboxylase_C"/>
</dbReference>
<comment type="similarity">
    <text evidence="4">Belongs to the alanine racemase family.</text>
</comment>
<dbReference type="PANTHER" id="PTHR30511">
    <property type="entry name" value="ALANINE RACEMASE"/>
    <property type="match status" value="1"/>
</dbReference>
<evidence type="ECO:0000256" key="2">
    <source>
        <dbReference type="ARBA" id="ARBA00022898"/>
    </source>
</evidence>
<feature type="binding site" evidence="4">
    <location>
        <position position="160"/>
    </location>
    <ligand>
        <name>substrate</name>
    </ligand>
</feature>